<dbReference type="GO" id="GO:0031390">
    <property type="term" value="C:Ctf18 RFC-like complex"/>
    <property type="evidence" value="ECO:0007669"/>
    <property type="project" value="InterPro"/>
</dbReference>
<dbReference type="GO" id="GO:0000785">
    <property type="term" value="C:chromatin"/>
    <property type="evidence" value="ECO:0007669"/>
    <property type="project" value="TreeGrafter"/>
</dbReference>
<dbReference type="GO" id="GO:0034088">
    <property type="term" value="P:maintenance of mitotic sister chromatid cohesion"/>
    <property type="evidence" value="ECO:0007669"/>
    <property type="project" value="TreeGrafter"/>
</dbReference>
<proteinExistence type="inferred from homology"/>
<evidence type="ECO:0000256" key="1">
    <source>
        <dbReference type="ARBA" id="ARBA00007017"/>
    </source>
</evidence>
<protein>
    <recommendedName>
        <fullName evidence="5">Sister chromatid cohesion protein DCC1</fullName>
    </recommendedName>
</protein>
<keyword evidence="4" id="KW-1185">Reference proteome</keyword>
<evidence type="ECO:0000256" key="2">
    <source>
        <dbReference type="ARBA" id="ARBA00022705"/>
    </source>
</evidence>
<dbReference type="AlphaFoldDB" id="A0A4P9ZAM7"/>
<evidence type="ECO:0000313" key="4">
    <source>
        <dbReference type="Proteomes" id="UP000268321"/>
    </source>
</evidence>
<dbReference type="Proteomes" id="UP000268321">
    <property type="component" value="Unassembled WGS sequence"/>
</dbReference>
<reference evidence="4" key="1">
    <citation type="journal article" date="2018" name="Nat. Microbiol.">
        <title>Leveraging single-cell genomics to expand the fungal tree of life.</title>
        <authorList>
            <person name="Ahrendt S.R."/>
            <person name="Quandt C.A."/>
            <person name="Ciobanu D."/>
            <person name="Clum A."/>
            <person name="Salamov A."/>
            <person name="Andreopoulos B."/>
            <person name="Cheng J.F."/>
            <person name="Woyke T."/>
            <person name="Pelin A."/>
            <person name="Henrissat B."/>
            <person name="Reynolds N.K."/>
            <person name="Benny G.L."/>
            <person name="Smith M.E."/>
            <person name="James T.Y."/>
            <person name="Grigoriev I.V."/>
        </authorList>
    </citation>
    <scope>NUCLEOTIDE SEQUENCE [LARGE SCALE GENOMIC DNA]</scope>
    <source>
        <strain evidence="4">Baker2002</strain>
    </source>
</reference>
<evidence type="ECO:0008006" key="5">
    <source>
        <dbReference type="Google" id="ProtNLM"/>
    </source>
</evidence>
<dbReference type="GO" id="GO:0000775">
    <property type="term" value="C:chromosome, centromeric region"/>
    <property type="evidence" value="ECO:0007669"/>
    <property type="project" value="TreeGrafter"/>
</dbReference>
<dbReference type="Pfam" id="PF09724">
    <property type="entry name" value="Dcc1"/>
    <property type="match status" value="1"/>
</dbReference>
<gene>
    <name evidence="3" type="ORF">METBISCDRAFT_18833</name>
</gene>
<comment type="similarity">
    <text evidence="1">Belongs to the DCC1 family.</text>
</comment>
<dbReference type="PANTHER" id="PTHR13395">
    <property type="entry name" value="SISTER CHROMATID COHESION PROTEIN DCC1-RELATED"/>
    <property type="match status" value="1"/>
</dbReference>
<keyword evidence="2" id="KW-0235">DNA replication</keyword>
<dbReference type="EMBL" id="ML004492">
    <property type="protein sequence ID" value="RKP29352.1"/>
    <property type="molecule type" value="Genomic_DNA"/>
</dbReference>
<organism evidence="3 4">
    <name type="scientific">Metschnikowia bicuspidata</name>
    <dbReference type="NCBI Taxonomy" id="27322"/>
    <lineage>
        <taxon>Eukaryota</taxon>
        <taxon>Fungi</taxon>
        <taxon>Dikarya</taxon>
        <taxon>Ascomycota</taxon>
        <taxon>Saccharomycotina</taxon>
        <taxon>Pichiomycetes</taxon>
        <taxon>Metschnikowiaceae</taxon>
        <taxon>Metschnikowia</taxon>
    </lineage>
</organism>
<evidence type="ECO:0000313" key="3">
    <source>
        <dbReference type="EMBL" id="RKP29352.1"/>
    </source>
</evidence>
<accession>A0A4P9ZAM7</accession>
<dbReference type="PANTHER" id="PTHR13395:SF6">
    <property type="entry name" value="SISTER CHROMATID COHESION PROTEIN DCC1"/>
    <property type="match status" value="1"/>
</dbReference>
<sequence>MSFSVYKETSPPDGHIYKLMQLPKELLDYIKTSRNVLEFKSPALGRNHLVLCTESNTYTVRQMNHSNTQLLVEDLLEPRIGKSLLNTFGLSELESSNNLLVVGLCSYLYELTPTQGDIEIAGLQVYDGTEALLSVKTCKKFAELVNDSPIAARSFQKRWHQLCGSTVNDQAVILAPDFVCDALYALVSVTIAEELNVFTLDAMTTRMVRENRKFTPSVVETICGKFCDPDDNRLTLNQAAIAKWFGVATLRKLRGVSTDKDLLLQWKSSLPPFFNALLNLKSLRGHYYRPLLGAILHLDRAGLSTDIHGRIKEMFLLVKKWDYDEFLPYVDEFIPATKKADSVILKYAKKKRAGKSFFVCPR</sequence>
<name>A0A4P9ZAM7_9ASCO</name>
<dbReference type="OrthoDB" id="276989at2759"/>
<dbReference type="InterPro" id="IPR019128">
    <property type="entry name" value="Dcc1"/>
</dbReference>
<dbReference type="GO" id="GO:0006260">
    <property type="term" value="P:DNA replication"/>
    <property type="evidence" value="ECO:0007669"/>
    <property type="project" value="UniProtKB-KW"/>
</dbReference>